<dbReference type="AlphaFoldDB" id="A0A4W5KAV7"/>
<dbReference type="GeneTree" id="ENSGT00940000154880"/>
<protein>
    <recommendedName>
        <fullName evidence="4">Calx-beta domain-containing protein</fullName>
    </recommendedName>
</protein>
<dbReference type="FunFam" id="2.60.40.2030:FF:000007">
    <property type="entry name" value="Adhesion G-protein coupled receptor V1"/>
    <property type="match status" value="1"/>
</dbReference>
<feature type="domain" description="Calx-beta" evidence="4">
    <location>
        <begin position="242"/>
        <end position="276"/>
    </location>
</feature>
<dbReference type="GO" id="GO:0005737">
    <property type="term" value="C:cytoplasm"/>
    <property type="evidence" value="ECO:0007669"/>
    <property type="project" value="TreeGrafter"/>
</dbReference>
<dbReference type="GO" id="GO:0032420">
    <property type="term" value="C:stereocilium"/>
    <property type="evidence" value="ECO:0007669"/>
    <property type="project" value="TreeGrafter"/>
</dbReference>
<dbReference type="InterPro" id="IPR003644">
    <property type="entry name" value="Calx_beta"/>
</dbReference>
<organism evidence="5 6">
    <name type="scientific">Hucho hucho</name>
    <name type="common">huchen</name>
    <dbReference type="NCBI Taxonomy" id="62062"/>
    <lineage>
        <taxon>Eukaryota</taxon>
        <taxon>Metazoa</taxon>
        <taxon>Chordata</taxon>
        <taxon>Craniata</taxon>
        <taxon>Vertebrata</taxon>
        <taxon>Euteleostomi</taxon>
        <taxon>Actinopterygii</taxon>
        <taxon>Neopterygii</taxon>
        <taxon>Teleostei</taxon>
        <taxon>Protacanthopterygii</taxon>
        <taxon>Salmoniformes</taxon>
        <taxon>Salmonidae</taxon>
        <taxon>Salmoninae</taxon>
        <taxon>Hucho</taxon>
    </lineage>
</organism>
<keyword evidence="3" id="KW-0106">Calcium</keyword>
<dbReference type="GO" id="GO:0007605">
    <property type="term" value="P:sensory perception of sound"/>
    <property type="evidence" value="ECO:0007669"/>
    <property type="project" value="TreeGrafter"/>
</dbReference>
<reference evidence="5" key="2">
    <citation type="submission" date="2025-08" db="UniProtKB">
        <authorList>
            <consortium name="Ensembl"/>
        </authorList>
    </citation>
    <scope>IDENTIFICATION</scope>
</reference>
<evidence type="ECO:0000259" key="4">
    <source>
        <dbReference type="Pfam" id="PF03160"/>
    </source>
</evidence>
<dbReference type="GO" id="GO:0001965">
    <property type="term" value="F:G-protein alpha-subunit binding"/>
    <property type="evidence" value="ECO:0007669"/>
    <property type="project" value="TreeGrafter"/>
</dbReference>
<sequence length="395" mass="42398">MGMLNLVVYRSSATHGNVSLFFYTQNLEGQLGLDYNATPSMLHFADGERHQFVEVQIIDDVIPEGAERFQLILANPSSGLKLGANTTATVNILASDDGHGVISFNSSQPFLLREPTSLSGLGESVATLYVVRDPPQGTFGTVTVQFTITNANGTLAQDDLIPWQGFVVLEDGVKFKTLEIWAVLDAEPEVNETFTVTLSSPTGGARLGDTLYTLIIVLQNSAPLGLFRIAPSLNRIDNSVVGKEGGRTVFLTVSRSNGLEAAVSVEWDTQSDTAVAMEGSLPVMAVYQIFPETPTSGWCSLAGGASPLAMRLDRPSPGGTTQTHATLYRWQGVLVPIQSVTIQDPRMCVGFSVNGSSYVAIAHGALPDSPAVNLSLFRVQQDFNLTLVKPVTFWT</sequence>
<dbReference type="PANTHER" id="PTHR46682:SF1">
    <property type="entry name" value="ADHESION G-PROTEIN COUPLED RECEPTOR V1"/>
    <property type="match status" value="1"/>
</dbReference>
<dbReference type="GO" id="GO:0071277">
    <property type="term" value="P:cellular response to calcium ion"/>
    <property type="evidence" value="ECO:0007669"/>
    <property type="project" value="TreeGrafter"/>
</dbReference>
<dbReference type="STRING" id="62062.ENSHHUP00000014278"/>
<dbReference type="GO" id="GO:0010855">
    <property type="term" value="F:adenylate cyclase inhibitor activity"/>
    <property type="evidence" value="ECO:0007669"/>
    <property type="project" value="TreeGrafter"/>
</dbReference>
<name>A0A4W5KAV7_9TELE</name>
<dbReference type="GO" id="GO:0007601">
    <property type="term" value="P:visual perception"/>
    <property type="evidence" value="ECO:0007669"/>
    <property type="project" value="TreeGrafter"/>
</dbReference>
<dbReference type="SUPFAM" id="SSF141072">
    <property type="entry name" value="CalX-like"/>
    <property type="match status" value="3"/>
</dbReference>
<keyword evidence="6" id="KW-1185">Reference proteome</keyword>
<dbReference type="PANTHER" id="PTHR46682">
    <property type="entry name" value="ADHESION G-PROTEIN COUPLED RECEPTOR V1"/>
    <property type="match status" value="1"/>
</dbReference>
<dbReference type="InterPro" id="IPR009039">
    <property type="entry name" value="EAR"/>
</dbReference>
<dbReference type="GO" id="GO:0004930">
    <property type="term" value="F:G protein-coupled receptor activity"/>
    <property type="evidence" value="ECO:0007669"/>
    <property type="project" value="InterPro"/>
</dbReference>
<keyword evidence="2" id="KW-0677">Repeat</keyword>
<evidence type="ECO:0000256" key="1">
    <source>
        <dbReference type="ARBA" id="ARBA00022729"/>
    </source>
</evidence>
<reference evidence="6" key="1">
    <citation type="submission" date="2018-06" db="EMBL/GenBank/DDBJ databases">
        <title>Genome assembly of Danube salmon.</title>
        <authorList>
            <person name="Macqueen D.J."/>
            <person name="Gundappa M.K."/>
        </authorList>
    </citation>
    <scope>NUCLEOTIDE SEQUENCE [LARGE SCALE GENOMIC DNA]</scope>
</reference>
<evidence type="ECO:0000313" key="5">
    <source>
        <dbReference type="Ensembl" id="ENSHHUP00000014278.1"/>
    </source>
</evidence>
<dbReference type="Proteomes" id="UP000314982">
    <property type="component" value="Unassembled WGS sequence"/>
</dbReference>
<dbReference type="PROSITE" id="PS50912">
    <property type="entry name" value="EAR"/>
    <property type="match status" value="1"/>
</dbReference>
<feature type="domain" description="Calx-beta" evidence="4">
    <location>
        <begin position="2"/>
        <end position="94"/>
    </location>
</feature>
<dbReference type="GO" id="GO:0016020">
    <property type="term" value="C:membrane"/>
    <property type="evidence" value="ECO:0007669"/>
    <property type="project" value="InterPro"/>
</dbReference>
<reference evidence="5" key="3">
    <citation type="submission" date="2025-09" db="UniProtKB">
        <authorList>
            <consortium name="Ensembl"/>
        </authorList>
    </citation>
    <scope>IDENTIFICATION</scope>
</reference>
<keyword evidence="1" id="KW-0732">Signal</keyword>
<evidence type="ECO:0000313" key="6">
    <source>
        <dbReference type="Proteomes" id="UP000314982"/>
    </source>
</evidence>
<dbReference type="Gene3D" id="2.60.40.2030">
    <property type="match status" value="2"/>
</dbReference>
<accession>A0A4W5KAV7</accession>
<evidence type="ECO:0000256" key="3">
    <source>
        <dbReference type="ARBA" id="ARBA00022837"/>
    </source>
</evidence>
<dbReference type="InterPro" id="IPR038081">
    <property type="entry name" value="CalX-like_sf"/>
</dbReference>
<feature type="domain" description="Calx-beta" evidence="4">
    <location>
        <begin position="124"/>
        <end position="216"/>
    </location>
</feature>
<evidence type="ECO:0000256" key="2">
    <source>
        <dbReference type="ARBA" id="ARBA00022737"/>
    </source>
</evidence>
<dbReference type="Pfam" id="PF03160">
    <property type="entry name" value="Calx-beta"/>
    <property type="match status" value="3"/>
</dbReference>
<dbReference type="InterPro" id="IPR026919">
    <property type="entry name" value="ADGRV1"/>
</dbReference>
<proteinExistence type="predicted"/>
<dbReference type="Ensembl" id="ENSHHUT00000014758.1">
    <property type="protein sequence ID" value="ENSHHUP00000014278.1"/>
    <property type="gene ID" value="ENSHHUG00000008836.1"/>
</dbReference>